<gene>
    <name evidence="1" type="ORF">PV666_47270</name>
</gene>
<dbReference type="RefSeq" id="WP_319167588.1">
    <property type="nucleotide sequence ID" value="NZ_CP122370.1"/>
</dbReference>
<keyword evidence="2" id="KW-1185">Reference proteome</keyword>
<organism evidence="1 2">
    <name type="scientific">Streptomyces acidiscabies</name>
    <dbReference type="NCBI Taxonomy" id="42234"/>
    <lineage>
        <taxon>Bacteria</taxon>
        <taxon>Bacillati</taxon>
        <taxon>Actinomycetota</taxon>
        <taxon>Actinomycetes</taxon>
        <taxon>Kitasatosporales</taxon>
        <taxon>Streptomycetaceae</taxon>
        <taxon>Streptomyces</taxon>
    </lineage>
</organism>
<reference evidence="1 2" key="1">
    <citation type="journal article" date="2023" name="Microb. Genom.">
        <title>Mesoterricola silvestris gen. nov., sp. nov., Mesoterricola sediminis sp. nov., Geothrix oryzae sp. nov., Geothrix edaphica sp. nov., Geothrix rubra sp. nov., and Geothrix limicola sp. nov., six novel members of Acidobacteriota isolated from soils.</title>
        <authorList>
            <person name="Weisberg A.J."/>
            <person name="Pearce E."/>
            <person name="Kramer C.G."/>
            <person name="Chang J.H."/>
            <person name="Clarke C.R."/>
        </authorList>
    </citation>
    <scope>NUCLEOTIDE SEQUENCE [LARGE SCALE GENOMIC DNA]</scope>
    <source>
        <strain evidence="1 2">NB05-1H</strain>
    </source>
</reference>
<proteinExistence type="predicted"/>
<evidence type="ECO:0000313" key="2">
    <source>
        <dbReference type="Proteomes" id="UP001272987"/>
    </source>
</evidence>
<dbReference type="EMBL" id="JARAWP010000046">
    <property type="protein sequence ID" value="MDX3025418.1"/>
    <property type="molecule type" value="Genomic_DNA"/>
</dbReference>
<comment type="caution">
    <text evidence="1">The sequence shown here is derived from an EMBL/GenBank/DDBJ whole genome shotgun (WGS) entry which is preliminary data.</text>
</comment>
<evidence type="ECO:0000313" key="1">
    <source>
        <dbReference type="EMBL" id="MDX3025418.1"/>
    </source>
</evidence>
<sequence length="146" mass="15900">MSDSKPSSGLTMFSTEAVLDVALSPRARLLYAVLVAKLARSDHEGLEEKLLQELPVLVGLAYGERDEVQLLVDELTEYGVLSRVVHAVRDAKPVLRVHMSAQGAGDEERACRTCTECGACACAEVRWIPFAPTEARCRPCKAMAAR</sequence>
<name>A0ABU4MFE5_9ACTN</name>
<accession>A0ABU4MFE5</accession>
<protein>
    <submittedName>
        <fullName evidence="1">Uncharacterized protein</fullName>
    </submittedName>
</protein>
<dbReference type="Proteomes" id="UP001272987">
    <property type="component" value="Unassembled WGS sequence"/>
</dbReference>